<comment type="caution">
    <text evidence="1">The sequence shown here is derived from an EMBL/GenBank/DDBJ whole genome shotgun (WGS) entry which is preliminary data.</text>
</comment>
<name>A0ABX3FCY8_9VIBR</name>
<keyword evidence="2" id="KW-1185">Reference proteome</keyword>
<dbReference type="RefSeq" id="WP_075650302.1">
    <property type="nucleotide sequence ID" value="NZ_AP019658.1"/>
</dbReference>
<reference evidence="1 2" key="1">
    <citation type="submission" date="2016-09" db="EMBL/GenBank/DDBJ databases">
        <title>Genomic Taxonomy of the Vibrionaceae.</title>
        <authorList>
            <person name="Gonzalez-Castillo A."/>
            <person name="Gomez-Gil B."/>
            <person name="Enciso-Ibarra K."/>
        </authorList>
    </citation>
    <scope>NUCLEOTIDE SEQUENCE [LARGE SCALE GENOMIC DNA]</scope>
    <source>
        <strain evidence="1 2">CAIM 1731</strain>
    </source>
</reference>
<dbReference type="EMBL" id="MJMI01000104">
    <property type="protein sequence ID" value="OLQ89726.1"/>
    <property type="molecule type" value="Genomic_DNA"/>
</dbReference>
<accession>A0ABX3FCY8</accession>
<evidence type="ECO:0008006" key="3">
    <source>
        <dbReference type="Google" id="ProtNLM"/>
    </source>
</evidence>
<organism evidence="1 2">
    <name type="scientific">Vibrio ponticus</name>
    <dbReference type="NCBI Taxonomy" id="265668"/>
    <lineage>
        <taxon>Bacteria</taxon>
        <taxon>Pseudomonadati</taxon>
        <taxon>Pseudomonadota</taxon>
        <taxon>Gammaproteobacteria</taxon>
        <taxon>Vibrionales</taxon>
        <taxon>Vibrionaceae</taxon>
        <taxon>Vibrio</taxon>
    </lineage>
</organism>
<evidence type="ECO:0000313" key="2">
    <source>
        <dbReference type="Proteomes" id="UP000186206"/>
    </source>
</evidence>
<protein>
    <recommendedName>
        <fullName evidence="3">MAE-28990/MAE-18760-like HEPN domain-containing protein</fullName>
    </recommendedName>
</protein>
<sequence length="255" mass="28950">MKTLQEHCADLVQFFGALADFRGYEGAEDVAAWLNLSACIQSVDYDTSLFNTGFGVCGPADDWADRQVALQQKLVTEIARFQFCWSALEVAIDKYVPTSAGPQGKINKLCYYLKNMYSLSTLPLGYLELSNSLECSNVRKRLSEHIRKPREFLSQHGYGVYSVYQLRNEIAHGAFEIPIDDGNRNGILEDLTTSSKIVLLTIQMLMLTKYPEDYIEVFWKNHMPVTVSFEDFLTTIHVDNKLYLSNSELDEILGL</sequence>
<gene>
    <name evidence="1" type="ORF">BIY21_14920</name>
</gene>
<proteinExistence type="predicted"/>
<evidence type="ECO:0000313" key="1">
    <source>
        <dbReference type="EMBL" id="OLQ89726.1"/>
    </source>
</evidence>
<dbReference type="Proteomes" id="UP000186206">
    <property type="component" value="Unassembled WGS sequence"/>
</dbReference>